<reference evidence="1" key="1">
    <citation type="submission" date="2007-10" db="EMBL/GenBank/DDBJ databases">
        <authorList>
            <person name="Fulton L."/>
            <person name="Clifton S."/>
            <person name="Fulton B."/>
            <person name="Xu J."/>
            <person name="Minx P."/>
            <person name="Pepin K.H."/>
            <person name="Johnson M."/>
            <person name="Thiruvilangam P."/>
            <person name="Bhonagiri V."/>
            <person name="Nash W.E."/>
            <person name="Mardis E.R."/>
            <person name="Wilson R.K."/>
        </authorList>
    </citation>
    <scope>NUCLEOTIDE SEQUENCE [LARGE SCALE GENOMIC DNA]</scope>
    <source>
        <strain evidence="1">DSM 17216</strain>
    </source>
</reference>
<reference evidence="1" key="2">
    <citation type="submission" date="2013-09" db="EMBL/GenBank/DDBJ databases">
        <title>Draft genome sequence of Alistipes putredinis (DSM 17216).</title>
        <authorList>
            <person name="Sudarsanam P."/>
            <person name="Ley R."/>
            <person name="Guruge J."/>
            <person name="Turnbaugh P.J."/>
            <person name="Mahowald M."/>
            <person name="Liep D."/>
            <person name="Gordon J."/>
        </authorList>
    </citation>
    <scope>NUCLEOTIDE SEQUENCE</scope>
    <source>
        <strain evidence="1">DSM 17216</strain>
    </source>
</reference>
<gene>
    <name evidence="1" type="ORF">ALIPUT_00154</name>
</gene>
<sequence>MVFVWQKKLYKDSESREKMGTSSHFFEAHPIQDYVKDTNKPSAKANLLCFAEAEYLNENKDTE</sequence>
<accession>B0MTR7</accession>
<evidence type="ECO:0000313" key="2">
    <source>
        <dbReference type="Proteomes" id="UP000005819"/>
    </source>
</evidence>
<dbReference type="AlphaFoldDB" id="B0MTR7"/>
<keyword evidence="2" id="KW-1185">Reference proteome</keyword>
<organism evidence="1 2">
    <name type="scientific">Alistipes putredinis DSM 17216</name>
    <dbReference type="NCBI Taxonomy" id="445970"/>
    <lineage>
        <taxon>Bacteria</taxon>
        <taxon>Pseudomonadati</taxon>
        <taxon>Bacteroidota</taxon>
        <taxon>Bacteroidia</taxon>
        <taxon>Bacteroidales</taxon>
        <taxon>Rikenellaceae</taxon>
        <taxon>Alistipes</taxon>
    </lineage>
</organism>
<dbReference type="EMBL" id="ABFK02000016">
    <property type="protein sequence ID" value="EDS04283.1"/>
    <property type="molecule type" value="Genomic_DNA"/>
</dbReference>
<dbReference type="Proteomes" id="UP000005819">
    <property type="component" value="Unassembled WGS sequence"/>
</dbReference>
<dbReference type="HOGENOM" id="CLU_2875723_0_0_10"/>
<protein>
    <submittedName>
        <fullName evidence="1">Uncharacterized protein</fullName>
    </submittedName>
</protein>
<evidence type="ECO:0000313" key="1">
    <source>
        <dbReference type="EMBL" id="EDS04283.1"/>
    </source>
</evidence>
<proteinExistence type="predicted"/>
<comment type="caution">
    <text evidence="1">The sequence shown here is derived from an EMBL/GenBank/DDBJ whole genome shotgun (WGS) entry which is preliminary data.</text>
</comment>
<name>B0MTR7_9BACT</name>